<dbReference type="GO" id="GO:0055085">
    <property type="term" value="P:transmembrane transport"/>
    <property type="evidence" value="ECO:0007669"/>
    <property type="project" value="InterPro"/>
</dbReference>
<dbReference type="PANTHER" id="PTHR43357:SF4">
    <property type="entry name" value="INNER MEMBRANE ABC TRANSPORTER PERMEASE PROTEIN YDCV"/>
    <property type="match status" value="1"/>
</dbReference>
<keyword evidence="2 8" id="KW-0813">Transport</keyword>
<dbReference type="Pfam" id="PF00528">
    <property type="entry name" value="BPD_transp_1"/>
    <property type="match status" value="1"/>
</dbReference>
<dbReference type="AlphaFoldDB" id="A0A4P8EEJ6"/>
<dbReference type="InterPro" id="IPR000515">
    <property type="entry name" value="MetI-like"/>
</dbReference>
<evidence type="ECO:0000256" key="1">
    <source>
        <dbReference type="ARBA" id="ARBA00004429"/>
    </source>
</evidence>
<keyword evidence="4" id="KW-0997">Cell inner membrane</keyword>
<gene>
    <name evidence="10" type="ORF">EOK75_06645</name>
</gene>
<comment type="subcellular location">
    <subcellularLocation>
        <location evidence="1">Cell inner membrane</location>
        <topology evidence="1">Multi-pass membrane protein</topology>
    </subcellularLocation>
    <subcellularLocation>
        <location evidence="8">Cell membrane</location>
        <topology evidence="8">Multi-pass membrane protein</topology>
    </subcellularLocation>
</comment>
<keyword evidence="5 8" id="KW-0812">Transmembrane</keyword>
<evidence type="ECO:0000259" key="9">
    <source>
        <dbReference type="PROSITE" id="PS50928"/>
    </source>
</evidence>
<evidence type="ECO:0000313" key="11">
    <source>
        <dbReference type="Proteomes" id="UP000298631"/>
    </source>
</evidence>
<dbReference type="CDD" id="cd06261">
    <property type="entry name" value="TM_PBP2"/>
    <property type="match status" value="1"/>
</dbReference>
<evidence type="ECO:0000256" key="6">
    <source>
        <dbReference type="ARBA" id="ARBA00022989"/>
    </source>
</evidence>
<accession>A0A4P8EEJ6</accession>
<feature type="transmembrane region" description="Helical" evidence="8">
    <location>
        <begin position="102"/>
        <end position="124"/>
    </location>
</feature>
<dbReference type="PANTHER" id="PTHR43357">
    <property type="entry name" value="INNER MEMBRANE ABC TRANSPORTER PERMEASE PROTEIN YDCV"/>
    <property type="match status" value="1"/>
</dbReference>
<name>A0A4P8EEJ6_9RHOB</name>
<keyword evidence="11" id="KW-1185">Reference proteome</keyword>
<sequence length="265" mass="29294">MKRSLMSRVIDFLAWLFLAFLVLPALVAIPVSLTPKRFLSFPEDSLSLRHFANLFTSSEWLSSLYQSAVIATSTALFATFLGTLCSIGLWRITSKYSDAVRALLLLPLIIPQIISAMAFYRLWIPLGLLDSYLGLILAHTILATPMVLITVSASLANFDPNLEQASRNMGANAWTTMRRVIVPSIKPGILAGGLFAFILSWDEIVVTLFISKFNTYTLPRRMWNGIRENTDPTVAAAAVVLIAVTLTAFGISLMLARRRVRAAEL</sequence>
<evidence type="ECO:0000256" key="8">
    <source>
        <dbReference type="RuleBase" id="RU363032"/>
    </source>
</evidence>
<protein>
    <submittedName>
        <fullName evidence="10">ABC transporter permease</fullName>
    </submittedName>
</protein>
<dbReference type="SUPFAM" id="SSF161098">
    <property type="entry name" value="MetI-like"/>
    <property type="match status" value="1"/>
</dbReference>
<dbReference type="OrthoDB" id="9815533at2"/>
<feature type="transmembrane region" description="Helical" evidence="8">
    <location>
        <begin position="136"/>
        <end position="158"/>
    </location>
</feature>
<reference evidence="10 11" key="1">
    <citation type="submission" date="2019-05" db="EMBL/GenBank/DDBJ databases">
        <title>Pseudorhodobacter turbinis sp. nov., isolated from the gut of the Korean turban shell.</title>
        <authorList>
            <person name="Jeong Y.-S."/>
            <person name="Kang W.-R."/>
            <person name="Bae J.-W."/>
        </authorList>
    </citation>
    <scope>NUCLEOTIDE SEQUENCE [LARGE SCALE GENOMIC DNA]</scope>
    <source>
        <strain evidence="10 11">S12M18</strain>
    </source>
</reference>
<feature type="domain" description="ABC transmembrane type-1" evidence="9">
    <location>
        <begin position="64"/>
        <end position="252"/>
    </location>
</feature>
<dbReference type="KEGG" id="pseb:EOK75_06645"/>
<keyword evidence="6 8" id="KW-1133">Transmembrane helix</keyword>
<evidence type="ECO:0000256" key="3">
    <source>
        <dbReference type="ARBA" id="ARBA00022475"/>
    </source>
</evidence>
<dbReference type="Gene3D" id="1.10.3720.10">
    <property type="entry name" value="MetI-like"/>
    <property type="match status" value="1"/>
</dbReference>
<evidence type="ECO:0000256" key="2">
    <source>
        <dbReference type="ARBA" id="ARBA00022448"/>
    </source>
</evidence>
<dbReference type="GO" id="GO:0005886">
    <property type="term" value="C:plasma membrane"/>
    <property type="evidence" value="ECO:0007669"/>
    <property type="project" value="UniProtKB-SubCell"/>
</dbReference>
<feature type="transmembrane region" description="Helical" evidence="8">
    <location>
        <begin position="188"/>
        <end position="213"/>
    </location>
</feature>
<dbReference type="PROSITE" id="PS50928">
    <property type="entry name" value="ABC_TM1"/>
    <property type="match status" value="1"/>
</dbReference>
<dbReference type="Proteomes" id="UP000298631">
    <property type="component" value="Chromosome"/>
</dbReference>
<feature type="transmembrane region" description="Helical" evidence="8">
    <location>
        <begin position="233"/>
        <end position="256"/>
    </location>
</feature>
<comment type="similarity">
    <text evidence="8">Belongs to the binding-protein-dependent transport system permease family.</text>
</comment>
<evidence type="ECO:0000256" key="4">
    <source>
        <dbReference type="ARBA" id="ARBA00022519"/>
    </source>
</evidence>
<evidence type="ECO:0000313" key="10">
    <source>
        <dbReference type="EMBL" id="QCO55460.1"/>
    </source>
</evidence>
<proteinExistence type="inferred from homology"/>
<keyword evidence="7 8" id="KW-0472">Membrane</keyword>
<evidence type="ECO:0000256" key="7">
    <source>
        <dbReference type="ARBA" id="ARBA00023136"/>
    </source>
</evidence>
<dbReference type="EMBL" id="CP039964">
    <property type="protein sequence ID" value="QCO55460.1"/>
    <property type="molecule type" value="Genomic_DNA"/>
</dbReference>
<dbReference type="RefSeq" id="WP_137193132.1">
    <property type="nucleotide sequence ID" value="NZ_CP039964.1"/>
</dbReference>
<keyword evidence="3" id="KW-1003">Cell membrane</keyword>
<organism evidence="10 11">
    <name type="scientific">Pseudorhodobacter turbinis</name>
    <dbReference type="NCBI Taxonomy" id="2500533"/>
    <lineage>
        <taxon>Bacteria</taxon>
        <taxon>Pseudomonadati</taxon>
        <taxon>Pseudomonadota</taxon>
        <taxon>Alphaproteobacteria</taxon>
        <taxon>Rhodobacterales</taxon>
        <taxon>Paracoccaceae</taxon>
        <taxon>Pseudorhodobacter</taxon>
    </lineage>
</organism>
<feature type="transmembrane region" description="Helical" evidence="8">
    <location>
        <begin position="64"/>
        <end position="90"/>
    </location>
</feature>
<dbReference type="InterPro" id="IPR035906">
    <property type="entry name" value="MetI-like_sf"/>
</dbReference>
<evidence type="ECO:0000256" key="5">
    <source>
        <dbReference type="ARBA" id="ARBA00022692"/>
    </source>
</evidence>